<sequence length="128" mass="14208">MLNHYFDNLGFKGYVLLGSVALLVAVGCFFIGDLSIVVRAVLFMAPAGLAYFCFRRAYIISVIRASGQAKKILSFFKKYNLDVDDLSESEISKKLREIASNSLIKVEDRNFAQQLLNIEESNSKGGDA</sequence>
<comment type="caution">
    <text evidence="2">The sequence shown here is derived from an EMBL/GenBank/DDBJ whole genome shotgun (WGS) entry which is preliminary data.</text>
</comment>
<dbReference type="Proteomes" id="UP000320811">
    <property type="component" value="Unassembled WGS sequence"/>
</dbReference>
<evidence type="ECO:0000313" key="3">
    <source>
        <dbReference type="Proteomes" id="UP000320811"/>
    </source>
</evidence>
<gene>
    <name evidence="2" type="ORF">FHW36_11821</name>
</gene>
<organism evidence="2 3">
    <name type="scientific">Chitinophaga polysaccharea</name>
    <dbReference type="NCBI Taxonomy" id="1293035"/>
    <lineage>
        <taxon>Bacteria</taxon>
        <taxon>Pseudomonadati</taxon>
        <taxon>Bacteroidota</taxon>
        <taxon>Chitinophagia</taxon>
        <taxon>Chitinophagales</taxon>
        <taxon>Chitinophagaceae</taxon>
        <taxon>Chitinophaga</taxon>
    </lineage>
</organism>
<evidence type="ECO:0000256" key="1">
    <source>
        <dbReference type="SAM" id="Phobius"/>
    </source>
</evidence>
<keyword evidence="1" id="KW-1133">Transmembrane helix</keyword>
<dbReference type="RefSeq" id="WP_145675264.1">
    <property type="nucleotide sequence ID" value="NZ_VIWO01000018.1"/>
</dbReference>
<dbReference type="AlphaFoldDB" id="A0A561P0S7"/>
<name>A0A561P0S7_9BACT</name>
<dbReference type="EMBL" id="VIWO01000018">
    <property type="protein sequence ID" value="TWF31727.1"/>
    <property type="molecule type" value="Genomic_DNA"/>
</dbReference>
<proteinExistence type="predicted"/>
<feature type="transmembrane region" description="Helical" evidence="1">
    <location>
        <begin position="12"/>
        <end position="32"/>
    </location>
</feature>
<feature type="transmembrane region" description="Helical" evidence="1">
    <location>
        <begin position="38"/>
        <end position="54"/>
    </location>
</feature>
<keyword evidence="1" id="KW-0812">Transmembrane</keyword>
<keyword evidence="1" id="KW-0472">Membrane</keyword>
<protein>
    <submittedName>
        <fullName evidence="2">Uncharacterized protein</fullName>
    </submittedName>
</protein>
<keyword evidence="3" id="KW-1185">Reference proteome</keyword>
<evidence type="ECO:0000313" key="2">
    <source>
        <dbReference type="EMBL" id="TWF31727.1"/>
    </source>
</evidence>
<reference evidence="2 3" key="1">
    <citation type="submission" date="2019-06" db="EMBL/GenBank/DDBJ databases">
        <title>Sorghum-associated microbial communities from plants grown in Nebraska, USA.</title>
        <authorList>
            <person name="Schachtman D."/>
        </authorList>
    </citation>
    <scope>NUCLEOTIDE SEQUENCE [LARGE SCALE GENOMIC DNA]</scope>
    <source>
        <strain evidence="2 3">1209</strain>
    </source>
</reference>
<accession>A0A561P0S7</accession>